<evidence type="ECO:0000313" key="12">
    <source>
        <dbReference type="EMBL" id="RZU53054.1"/>
    </source>
</evidence>
<feature type="region of interest" description="Disordered" evidence="10">
    <location>
        <begin position="1"/>
        <end position="23"/>
    </location>
</feature>
<evidence type="ECO:0000256" key="7">
    <source>
        <dbReference type="ARBA" id="ARBA00023157"/>
    </source>
</evidence>
<dbReference type="InterPro" id="IPR014349">
    <property type="entry name" value="Rieske_Fe-S_prot"/>
</dbReference>
<protein>
    <recommendedName>
        <fullName evidence="2">Cytochrome bc1 complex Rieske iron-sulfur subunit</fullName>
    </recommendedName>
    <alternativeName>
        <fullName evidence="8">Cytochrome bc1 reductase complex subunit QcrA</fullName>
    </alternativeName>
</protein>
<evidence type="ECO:0000256" key="1">
    <source>
        <dbReference type="ARBA" id="ARBA00002494"/>
    </source>
</evidence>
<feature type="compositionally biased region" description="Gly residues" evidence="10">
    <location>
        <begin position="78"/>
        <end position="90"/>
    </location>
</feature>
<feature type="domain" description="Rieske" evidence="11">
    <location>
        <begin position="95"/>
        <end position="185"/>
    </location>
</feature>
<evidence type="ECO:0000256" key="4">
    <source>
        <dbReference type="ARBA" id="ARBA00022723"/>
    </source>
</evidence>
<dbReference type="InterPro" id="IPR017941">
    <property type="entry name" value="Rieske_2Fe-2S"/>
</dbReference>
<reference evidence="12 13" key="1">
    <citation type="submission" date="2019-02" db="EMBL/GenBank/DDBJ databases">
        <title>Sequencing the genomes of 1000 actinobacteria strains.</title>
        <authorList>
            <person name="Klenk H.-P."/>
        </authorList>
    </citation>
    <scope>NUCLEOTIDE SEQUENCE [LARGE SCALE GENOMIC DNA]</scope>
    <source>
        <strain evidence="12 13">DSM 45162</strain>
    </source>
</reference>
<dbReference type="Gene3D" id="2.102.10.10">
    <property type="entry name" value="Rieske [2Fe-2S] iron-sulphur domain"/>
    <property type="match status" value="1"/>
</dbReference>
<dbReference type="Pfam" id="PF00355">
    <property type="entry name" value="Rieske"/>
    <property type="match status" value="1"/>
</dbReference>
<keyword evidence="5" id="KW-0408">Iron</keyword>
<evidence type="ECO:0000256" key="3">
    <source>
        <dbReference type="ARBA" id="ARBA00022714"/>
    </source>
</evidence>
<dbReference type="SUPFAM" id="SSF50022">
    <property type="entry name" value="ISP domain"/>
    <property type="match status" value="1"/>
</dbReference>
<dbReference type="CDD" id="cd03467">
    <property type="entry name" value="Rieske"/>
    <property type="match status" value="1"/>
</dbReference>
<keyword evidence="4" id="KW-0479">Metal-binding</keyword>
<evidence type="ECO:0000259" key="11">
    <source>
        <dbReference type="PROSITE" id="PS51296"/>
    </source>
</evidence>
<evidence type="ECO:0000256" key="9">
    <source>
        <dbReference type="ARBA" id="ARBA00034078"/>
    </source>
</evidence>
<dbReference type="GO" id="GO:0016705">
    <property type="term" value="F:oxidoreductase activity, acting on paired donors, with incorporation or reduction of molecular oxygen"/>
    <property type="evidence" value="ECO:0007669"/>
    <property type="project" value="UniProtKB-ARBA"/>
</dbReference>
<evidence type="ECO:0000256" key="6">
    <source>
        <dbReference type="ARBA" id="ARBA00023014"/>
    </source>
</evidence>
<evidence type="ECO:0000256" key="10">
    <source>
        <dbReference type="SAM" id="MobiDB-lite"/>
    </source>
</evidence>
<organism evidence="12 13">
    <name type="scientific">Krasilnikovia cinnamomea</name>
    <dbReference type="NCBI Taxonomy" id="349313"/>
    <lineage>
        <taxon>Bacteria</taxon>
        <taxon>Bacillati</taxon>
        <taxon>Actinomycetota</taxon>
        <taxon>Actinomycetes</taxon>
        <taxon>Micromonosporales</taxon>
        <taxon>Micromonosporaceae</taxon>
        <taxon>Krasilnikovia</taxon>
    </lineage>
</organism>
<dbReference type="GO" id="GO:0046872">
    <property type="term" value="F:metal ion binding"/>
    <property type="evidence" value="ECO:0007669"/>
    <property type="project" value="UniProtKB-KW"/>
</dbReference>
<dbReference type="EMBL" id="SHKY01000001">
    <property type="protein sequence ID" value="RZU53054.1"/>
    <property type="molecule type" value="Genomic_DNA"/>
</dbReference>
<sequence length="186" mass="17976">MTDVQARTDIAHPQGEPTRQGAVAPRRAVLAGAGALGATCLLAACGTSGGSSGTNPNGSDFQNNPAPAGSKGADAGFPSGGDSNGGDSGNSGGATVLAAVADVPKGGGIIQGDLVITQPSEGTFKAFSKACTHAGCDVNKVNDGVISCPCHGSTFSIEDGSPKGGPANKALAETKVKVDGDNIVKA</sequence>
<dbReference type="InterPro" id="IPR005805">
    <property type="entry name" value="Rieske_Fe-S_prot_C"/>
</dbReference>
<dbReference type="GO" id="GO:0004497">
    <property type="term" value="F:monooxygenase activity"/>
    <property type="evidence" value="ECO:0007669"/>
    <property type="project" value="UniProtKB-ARBA"/>
</dbReference>
<dbReference type="InterPro" id="IPR036922">
    <property type="entry name" value="Rieske_2Fe-2S_sf"/>
</dbReference>
<name>A0A4Q7ZQK5_9ACTN</name>
<accession>A0A4Q7ZQK5</accession>
<dbReference type="PRINTS" id="PR00162">
    <property type="entry name" value="RIESKE"/>
</dbReference>
<feature type="region of interest" description="Disordered" evidence="10">
    <location>
        <begin position="51"/>
        <end position="90"/>
    </location>
</feature>
<comment type="cofactor">
    <cofactor evidence="9">
        <name>[2Fe-2S] cluster</name>
        <dbReference type="ChEBI" id="CHEBI:190135"/>
    </cofactor>
</comment>
<evidence type="ECO:0000256" key="8">
    <source>
        <dbReference type="ARBA" id="ARBA00029586"/>
    </source>
</evidence>
<dbReference type="PROSITE" id="PS51296">
    <property type="entry name" value="RIESKE"/>
    <property type="match status" value="1"/>
</dbReference>
<gene>
    <name evidence="12" type="ORF">EV385_4939</name>
</gene>
<keyword evidence="7" id="KW-1015">Disulfide bond</keyword>
<dbReference type="Proteomes" id="UP000292564">
    <property type="component" value="Unassembled WGS sequence"/>
</dbReference>
<keyword evidence="6" id="KW-0411">Iron-sulfur</keyword>
<dbReference type="PANTHER" id="PTHR10134">
    <property type="entry name" value="CYTOCHROME B-C1 COMPLEX SUBUNIT RIESKE, MITOCHONDRIAL"/>
    <property type="match status" value="1"/>
</dbReference>
<dbReference type="AlphaFoldDB" id="A0A4Q7ZQK5"/>
<dbReference type="RefSeq" id="WP_130511589.1">
    <property type="nucleotide sequence ID" value="NZ_SHKY01000001.1"/>
</dbReference>
<dbReference type="GO" id="GO:0051537">
    <property type="term" value="F:2 iron, 2 sulfur cluster binding"/>
    <property type="evidence" value="ECO:0007669"/>
    <property type="project" value="UniProtKB-KW"/>
</dbReference>
<evidence type="ECO:0000256" key="5">
    <source>
        <dbReference type="ARBA" id="ARBA00023004"/>
    </source>
</evidence>
<keyword evidence="13" id="KW-1185">Reference proteome</keyword>
<evidence type="ECO:0000313" key="13">
    <source>
        <dbReference type="Proteomes" id="UP000292564"/>
    </source>
</evidence>
<keyword evidence="3" id="KW-0001">2Fe-2S</keyword>
<proteinExistence type="predicted"/>
<comment type="function">
    <text evidence="1">Iron-sulfur subunit of the cytochrome bc1 complex, an essential component of the respiratory electron transport chain required for ATP synthesis. The bc1 complex catalyzes the oxidation of menaquinol and the reduction of cytochrome c in the respiratory chain. The bc1 complex operates through a Q-cycle mechanism that couples electron transfer to generation of the proton gradient that drives ATP synthesis.</text>
</comment>
<dbReference type="GO" id="GO:0016020">
    <property type="term" value="C:membrane"/>
    <property type="evidence" value="ECO:0007669"/>
    <property type="project" value="InterPro"/>
</dbReference>
<dbReference type="OrthoDB" id="25106at2"/>
<evidence type="ECO:0000256" key="2">
    <source>
        <dbReference type="ARBA" id="ARBA00015816"/>
    </source>
</evidence>
<comment type="caution">
    <text evidence="12">The sequence shown here is derived from an EMBL/GenBank/DDBJ whole genome shotgun (WGS) entry which is preliminary data.</text>
</comment>